<evidence type="ECO:0000313" key="4">
    <source>
        <dbReference type="Proteomes" id="UP001063698"/>
    </source>
</evidence>
<dbReference type="InterPro" id="IPR028081">
    <property type="entry name" value="Leu-bd"/>
</dbReference>
<feature type="domain" description="Leucine-binding protein" evidence="2">
    <location>
        <begin position="59"/>
        <end position="386"/>
    </location>
</feature>
<dbReference type="AlphaFoldDB" id="A0A977KD39"/>
<dbReference type="Proteomes" id="UP001063698">
    <property type="component" value="Chromosome"/>
</dbReference>
<keyword evidence="1" id="KW-0732">Signal</keyword>
<evidence type="ECO:0000259" key="2">
    <source>
        <dbReference type="Pfam" id="PF13458"/>
    </source>
</evidence>
<dbReference type="PANTHER" id="PTHR30483:SF40">
    <property type="entry name" value="HISTIDINE KINASE"/>
    <property type="match status" value="1"/>
</dbReference>
<dbReference type="SUPFAM" id="SSF53822">
    <property type="entry name" value="Periplasmic binding protein-like I"/>
    <property type="match status" value="1"/>
</dbReference>
<proteinExistence type="predicted"/>
<accession>A0A977KD39</accession>
<dbReference type="Pfam" id="PF13458">
    <property type="entry name" value="Peripla_BP_6"/>
    <property type="match status" value="1"/>
</dbReference>
<name>A0A977KD39_9CREN</name>
<dbReference type="InterPro" id="IPR028082">
    <property type="entry name" value="Peripla_BP_I"/>
</dbReference>
<organism evidence="3 4">
    <name type="scientific">Ignicoccus pacificus DSM 13166</name>
    <dbReference type="NCBI Taxonomy" id="940294"/>
    <lineage>
        <taxon>Archaea</taxon>
        <taxon>Thermoproteota</taxon>
        <taxon>Thermoprotei</taxon>
        <taxon>Desulfurococcales</taxon>
        <taxon>Desulfurococcaceae</taxon>
        <taxon>Ignicoccus</taxon>
    </lineage>
</organism>
<dbReference type="CDD" id="cd06346">
    <property type="entry name" value="PBP1_ABC_ligand_binding-like"/>
    <property type="match status" value="1"/>
</dbReference>
<evidence type="ECO:0000313" key="3">
    <source>
        <dbReference type="EMBL" id="UXD22886.1"/>
    </source>
</evidence>
<protein>
    <recommendedName>
        <fullName evidence="2">Leucine-binding protein domain-containing protein</fullName>
    </recommendedName>
</protein>
<dbReference type="InterPro" id="IPR051010">
    <property type="entry name" value="BCAA_transport"/>
</dbReference>
<dbReference type="PANTHER" id="PTHR30483">
    <property type="entry name" value="LEUCINE-SPECIFIC-BINDING PROTEIN"/>
    <property type="match status" value="1"/>
</dbReference>
<reference evidence="3" key="1">
    <citation type="submission" date="2013-11" db="EMBL/GenBank/DDBJ databases">
        <title>Comparative genomics of Ignicoccus.</title>
        <authorList>
            <person name="Podar M."/>
        </authorList>
    </citation>
    <scope>NUCLEOTIDE SEQUENCE</scope>
    <source>
        <strain evidence="3">DSM 13166</strain>
    </source>
</reference>
<keyword evidence="4" id="KW-1185">Reference proteome</keyword>
<gene>
    <name evidence="3" type="ORF">IPA_09220</name>
</gene>
<dbReference type="Gene3D" id="3.40.50.2300">
    <property type="match status" value="2"/>
</dbReference>
<dbReference type="KEGG" id="ipc:IPA_09220"/>
<sequence length="432" mass="47738">MVKKVIFALLLTALVFGTVLVHAAPQEKYGGPKCEYLKIAINRAGGLEKVKEGLGTTNIKIGALIPLSGALASFADEQYAAKLAVRDINTCFKELGLPFHVTLIVEDTQTMPQIALEKARKLVNIDHVHMIVGPATSAAVGTLQDVINTELKVILMSHSSTSPLVRFNNEAAIKKMGYSYVFFSVSSDLFQGKALASVVHSFGYKKVVFFYRNDDYGRGFALAFKQAFENLGGKAYLIPYDPNARSYLAELRSIYNYNPQAIVWLAFDEIKVILRQALTLGLQKYPWFFTEAVKGPALLADPVVAKILAIKHVLGTAPYTAGNFIKYYESVYGKAPVEFSDTLYDAVWLVTLGALRAASFNPNLMEHAIIEMSYIYKGFSGQKSMNAIYQEPLTTSYSIWTVKIVNGKPTFVDVGFWSPSTGLKLYEKIVPK</sequence>
<evidence type="ECO:0000256" key="1">
    <source>
        <dbReference type="ARBA" id="ARBA00022729"/>
    </source>
</evidence>
<dbReference type="EMBL" id="CP006868">
    <property type="protein sequence ID" value="UXD22886.1"/>
    <property type="molecule type" value="Genomic_DNA"/>
</dbReference>